<evidence type="ECO:0000313" key="1">
    <source>
        <dbReference type="EMBL" id="KAE8130216.1"/>
    </source>
</evidence>
<protein>
    <submittedName>
        <fullName evidence="1">Uncharacterized protein</fullName>
    </submittedName>
</protein>
<dbReference type="AlphaFoldDB" id="A0A5N6S778"/>
<comment type="caution">
    <text evidence="1">The sequence shown here is derived from an EMBL/GenBank/DDBJ whole genome shotgun (WGS) entry which is preliminary data.</text>
</comment>
<accession>A0A5N6S778</accession>
<dbReference type="GeneID" id="78126313"/>
<name>A0A5N6S778_9BIFI</name>
<dbReference type="RefSeq" id="WP_152587855.1">
    <property type="nucleotide sequence ID" value="NZ_QDAG01000001.1"/>
</dbReference>
<dbReference type="Proteomes" id="UP000325415">
    <property type="component" value="Unassembled WGS sequence"/>
</dbReference>
<sequence length="117" mass="12589">MVTDILHRETVTFTVPGRPVMGPDGEPVPTANTVSLTGCNIQPVVAMGDDTYLGQVTQERWRLNSPNGVHLTDLGVTPDSIVSWRGQTLSISGVIGEWYPGDRMLAHSEIYLVKGGG</sequence>
<keyword evidence="2" id="KW-1185">Reference proteome</keyword>
<evidence type="ECO:0000313" key="2">
    <source>
        <dbReference type="Proteomes" id="UP000325415"/>
    </source>
</evidence>
<proteinExistence type="predicted"/>
<gene>
    <name evidence="1" type="ORF">DDE84_01160</name>
</gene>
<reference evidence="1 2" key="1">
    <citation type="submission" date="2018-04" db="EMBL/GenBank/DDBJ databases">
        <authorList>
            <person name="Eckel V.P."/>
            <person name="Vogel R.F."/>
        </authorList>
    </citation>
    <scope>NUCLEOTIDE SEQUENCE [LARGE SCALE GENOMIC DNA]</scope>
    <source>
        <strain evidence="2">TMW 2.1764</strain>
    </source>
</reference>
<organism evidence="1 2">
    <name type="scientific">Bifidobacterium tibiigranuli</name>
    <dbReference type="NCBI Taxonomy" id="2172043"/>
    <lineage>
        <taxon>Bacteria</taxon>
        <taxon>Bacillati</taxon>
        <taxon>Actinomycetota</taxon>
        <taxon>Actinomycetes</taxon>
        <taxon>Bifidobacteriales</taxon>
        <taxon>Bifidobacteriaceae</taxon>
        <taxon>Bifidobacterium</taxon>
    </lineage>
</organism>
<dbReference type="EMBL" id="QDAG01000001">
    <property type="protein sequence ID" value="KAE8130216.1"/>
    <property type="molecule type" value="Genomic_DNA"/>
</dbReference>